<dbReference type="SUPFAM" id="SSF54909">
    <property type="entry name" value="Dimeric alpha+beta barrel"/>
    <property type="match status" value="1"/>
</dbReference>
<feature type="domain" description="Stress-response A/B barrel" evidence="1">
    <location>
        <begin position="3"/>
        <end position="96"/>
    </location>
</feature>
<reference evidence="2 3" key="1">
    <citation type="submission" date="2020-07" db="EMBL/GenBank/DDBJ databases">
        <title>Sequencing the genomes of 1000 actinobacteria strains.</title>
        <authorList>
            <person name="Klenk H.-P."/>
        </authorList>
    </citation>
    <scope>NUCLEOTIDE SEQUENCE [LARGE SCALE GENOMIC DNA]</scope>
    <source>
        <strain evidence="2 3">DSM 27576</strain>
    </source>
</reference>
<evidence type="ECO:0000313" key="2">
    <source>
        <dbReference type="EMBL" id="MBA8815313.1"/>
    </source>
</evidence>
<dbReference type="PROSITE" id="PS51502">
    <property type="entry name" value="S_R_A_B_BARREL"/>
    <property type="match status" value="1"/>
</dbReference>
<gene>
    <name evidence="2" type="ORF">FHX48_000365</name>
</gene>
<comment type="caution">
    <text evidence="2">The sequence shown here is derived from an EMBL/GenBank/DDBJ whole genome shotgun (WGS) entry which is preliminary data.</text>
</comment>
<dbReference type="AlphaFoldDB" id="A0A7W3JM25"/>
<dbReference type="EMBL" id="JACGWY010000001">
    <property type="protein sequence ID" value="MBA8815313.1"/>
    <property type="molecule type" value="Genomic_DNA"/>
</dbReference>
<dbReference type="Proteomes" id="UP000526083">
    <property type="component" value="Unassembled WGS sequence"/>
</dbReference>
<dbReference type="PANTHER" id="PTHR37832">
    <property type="entry name" value="BLL2683 PROTEIN"/>
    <property type="match status" value="1"/>
</dbReference>
<dbReference type="RefSeq" id="WP_167043889.1">
    <property type="nucleotide sequence ID" value="NZ_JAAOZB010000001.1"/>
</dbReference>
<dbReference type="Pfam" id="PF07876">
    <property type="entry name" value="Dabb"/>
    <property type="match status" value="1"/>
</dbReference>
<evidence type="ECO:0000259" key="1">
    <source>
        <dbReference type="PROSITE" id="PS51502"/>
    </source>
</evidence>
<dbReference type="Gene3D" id="3.30.70.100">
    <property type="match status" value="1"/>
</dbReference>
<dbReference type="InterPro" id="IPR013097">
    <property type="entry name" value="Dabb"/>
</dbReference>
<sequence length="103" mass="10954">MTIRHIVAWKLAASDEATRSEHSESVISALTALKGLVPEIQHITVGAGVVEGNWDLALIVDVADLAALDAYQNHPAHQAVLPLVRSVVSDRVAVDIDLSALAR</sequence>
<evidence type="ECO:0000313" key="3">
    <source>
        <dbReference type="Proteomes" id="UP000526083"/>
    </source>
</evidence>
<protein>
    <recommendedName>
        <fullName evidence="1">Stress-response A/B barrel domain-containing protein</fullName>
    </recommendedName>
</protein>
<keyword evidence="3" id="KW-1185">Reference proteome</keyword>
<proteinExistence type="predicted"/>
<organism evidence="2 3">
    <name type="scientific">Microbacterium halimionae</name>
    <dbReference type="NCBI Taxonomy" id="1526413"/>
    <lineage>
        <taxon>Bacteria</taxon>
        <taxon>Bacillati</taxon>
        <taxon>Actinomycetota</taxon>
        <taxon>Actinomycetes</taxon>
        <taxon>Micrococcales</taxon>
        <taxon>Microbacteriaceae</taxon>
        <taxon>Microbacterium</taxon>
    </lineage>
</organism>
<dbReference type="PANTHER" id="PTHR37832:SF1">
    <property type="entry name" value="STRESS-RESPONSE A_B BARREL DOMAIN-CONTAINING PROTEIN"/>
    <property type="match status" value="1"/>
</dbReference>
<dbReference type="InterPro" id="IPR011008">
    <property type="entry name" value="Dimeric_a/b-barrel"/>
</dbReference>
<dbReference type="SMART" id="SM00886">
    <property type="entry name" value="Dabb"/>
    <property type="match status" value="1"/>
</dbReference>
<accession>A0A7W3JM25</accession>
<name>A0A7W3JM25_9MICO</name>